<evidence type="ECO:0000313" key="1">
    <source>
        <dbReference type="EMBL" id="KAJ8973003.1"/>
    </source>
</evidence>
<accession>A0ABQ9J4U3</accession>
<proteinExistence type="predicted"/>
<gene>
    <name evidence="1" type="ORF">NQ317_004114</name>
</gene>
<dbReference type="Proteomes" id="UP001162164">
    <property type="component" value="Unassembled WGS sequence"/>
</dbReference>
<protein>
    <submittedName>
        <fullName evidence="1">Uncharacterized protein</fullName>
    </submittedName>
</protein>
<sequence>MAFGGVFNNGALKFSHVTYYVHCLKSEAKGRGNRVFAVNMLPKVLTEWDSKSKQISMHRGQTERFQESNREVSAPTPIFAVLYYK</sequence>
<reference evidence="1" key="1">
    <citation type="journal article" date="2023" name="Insect Mol. Biol.">
        <title>Genome sequencing provides insights into the evolution of gene families encoding plant cell wall-degrading enzymes in longhorned beetles.</title>
        <authorList>
            <person name="Shin N.R."/>
            <person name="Okamura Y."/>
            <person name="Kirsch R."/>
            <person name="Pauchet Y."/>
        </authorList>
    </citation>
    <scope>NUCLEOTIDE SEQUENCE</scope>
    <source>
        <strain evidence="1">MMC_N1</strain>
    </source>
</reference>
<keyword evidence="2" id="KW-1185">Reference proteome</keyword>
<dbReference type="EMBL" id="JAPWTJ010001258">
    <property type="protein sequence ID" value="KAJ8973003.1"/>
    <property type="molecule type" value="Genomic_DNA"/>
</dbReference>
<organism evidence="1 2">
    <name type="scientific">Molorchus minor</name>
    <dbReference type="NCBI Taxonomy" id="1323400"/>
    <lineage>
        <taxon>Eukaryota</taxon>
        <taxon>Metazoa</taxon>
        <taxon>Ecdysozoa</taxon>
        <taxon>Arthropoda</taxon>
        <taxon>Hexapoda</taxon>
        <taxon>Insecta</taxon>
        <taxon>Pterygota</taxon>
        <taxon>Neoptera</taxon>
        <taxon>Endopterygota</taxon>
        <taxon>Coleoptera</taxon>
        <taxon>Polyphaga</taxon>
        <taxon>Cucujiformia</taxon>
        <taxon>Chrysomeloidea</taxon>
        <taxon>Cerambycidae</taxon>
        <taxon>Lamiinae</taxon>
        <taxon>Monochamini</taxon>
        <taxon>Molorchus</taxon>
    </lineage>
</organism>
<comment type="caution">
    <text evidence="1">The sequence shown here is derived from an EMBL/GenBank/DDBJ whole genome shotgun (WGS) entry which is preliminary data.</text>
</comment>
<name>A0ABQ9J4U3_9CUCU</name>
<evidence type="ECO:0000313" key="2">
    <source>
        <dbReference type="Proteomes" id="UP001162164"/>
    </source>
</evidence>